<gene>
    <name evidence="1" type="ORF">FWK35_00016624</name>
</gene>
<accession>A0A6G0Y665</accession>
<dbReference type="EMBL" id="VUJU01005889">
    <property type="protein sequence ID" value="KAF0750002.1"/>
    <property type="molecule type" value="Genomic_DNA"/>
</dbReference>
<evidence type="ECO:0000313" key="1">
    <source>
        <dbReference type="EMBL" id="KAF0750002.1"/>
    </source>
</evidence>
<dbReference type="AlphaFoldDB" id="A0A6G0Y665"/>
<evidence type="ECO:0000313" key="2">
    <source>
        <dbReference type="Proteomes" id="UP000478052"/>
    </source>
</evidence>
<dbReference type="OrthoDB" id="93990at2759"/>
<reference evidence="1 2" key="1">
    <citation type="submission" date="2019-08" db="EMBL/GenBank/DDBJ databases">
        <title>Whole genome of Aphis craccivora.</title>
        <authorList>
            <person name="Voronova N.V."/>
            <person name="Shulinski R.S."/>
            <person name="Bandarenka Y.V."/>
            <person name="Zhorov D.G."/>
            <person name="Warner D."/>
        </authorList>
    </citation>
    <scope>NUCLEOTIDE SEQUENCE [LARGE SCALE GENOMIC DNA]</scope>
    <source>
        <strain evidence="1">180601</strain>
        <tissue evidence="1">Whole Body</tissue>
    </source>
</reference>
<name>A0A6G0Y665_APHCR</name>
<sequence length="217" mass="24780">MARLAQSVEHETLNLGVVGSSPTLGATLSYAPRKGLTQNQRKIDDNLVFYWICGARIKTIIKNNIHITDPKVKQGVKRKADEINDTASNIYQESMSTSVVTSSLIFKSSSIYREIQNVGLSNKYLNLNDDNFNILARQITALVFLPVNMVRDAWSNLKMQFSNDKNEQQLVSYFDKNYINGKIRMRYRNNRTSKRNEPIFPPKMWSVSITLTGIPRT</sequence>
<comment type="caution">
    <text evidence="1">The sequence shown here is derived from an EMBL/GenBank/DDBJ whole genome shotgun (WGS) entry which is preliminary data.</text>
</comment>
<dbReference type="AntiFam" id="ANF00010">
    <property type="entry name" value="tRNA translation"/>
</dbReference>
<proteinExistence type="predicted"/>
<dbReference type="Proteomes" id="UP000478052">
    <property type="component" value="Unassembled WGS sequence"/>
</dbReference>
<organism evidence="1 2">
    <name type="scientific">Aphis craccivora</name>
    <name type="common">Cowpea aphid</name>
    <dbReference type="NCBI Taxonomy" id="307492"/>
    <lineage>
        <taxon>Eukaryota</taxon>
        <taxon>Metazoa</taxon>
        <taxon>Ecdysozoa</taxon>
        <taxon>Arthropoda</taxon>
        <taxon>Hexapoda</taxon>
        <taxon>Insecta</taxon>
        <taxon>Pterygota</taxon>
        <taxon>Neoptera</taxon>
        <taxon>Paraneoptera</taxon>
        <taxon>Hemiptera</taxon>
        <taxon>Sternorrhyncha</taxon>
        <taxon>Aphidomorpha</taxon>
        <taxon>Aphidoidea</taxon>
        <taxon>Aphididae</taxon>
        <taxon>Aphidini</taxon>
        <taxon>Aphis</taxon>
        <taxon>Aphis</taxon>
    </lineage>
</organism>
<protein>
    <submittedName>
        <fullName evidence="1">Uncharacterized protein</fullName>
    </submittedName>
</protein>
<keyword evidence="2" id="KW-1185">Reference proteome</keyword>